<protein>
    <submittedName>
        <fullName evidence="3">Uncharacterized protein</fullName>
    </submittedName>
</protein>
<reference evidence="3" key="1">
    <citation type="submission" date="2020-08" db="EMBL/GenBank/DDBJ databases">
        <title>Multicomponent nature underlies the extraordinary mechanical properties of spider dragline silk.</title>
        <authorList>
            <person name="Kono N."/>
            <person name="Nakamura H."/>
            <person name="Mori M."/>
            <person name="Yoshida Y."/>
            <person name="Ohtoshi R."/>
            <person name="Malay A.D."/>
            <person name="Moran D.A.P."/>
            <person name="Tomita M."/>
            <person name="Numata K."/>
            <person name="Arakawa K."/>
        </authorList>
    </citation>
    <scope>NUCLEOTIDE SEQUENCE</scope>
</reference>
<comment type="caution">
    <text evidence="3">The sequence shown here is derived from an EMBL/GenBank/DDBJ whole genome shotgun (WGS) entry which is preliminary data.</text>
</comment>
<feature type="coiled-coil region" evidence="1">
    <location>
        <begin position="35"/>
        <end position="62"/>
    </location>
</feature>
<sequence>MSTKLMTKTKDQFPDENSDSEESNRNKLLLVAKGNVIEQLNLEIEKENLNELETEIESCQECSPNLILKQVFFFLSKSSIKLPKIRSSGF</sequence>
<dbReference type="EMBL" id="BMAW01066552">
    <property type="protein sequence ID" value="GFT55483.1"/>
    <property type="molecule type" value="Genomic_DNA"/>
</dbReference>
<evidence type="ECO:0000256" key="2">
    <source>
        <dbReference type="SAM" id="MobiDB-lite"/>
    </source>
</evidence>
<evidence type="ECO:0000313" key="3">
    <source>
        <dbReference type="EMBL" id="GFT55483.1"/>
    </source>
</evidence>
<feature type="region of interest" description="Disordered" evidence="2">
    <location>
        <begin position="1"/>
        <end position="25"/>
    </location>
</feature>
<keyword evidence="1" id="KW-0175">Coiled coil</keyword>
<gene>
    <name evidence="3" type="ORF">NPIL_597791</name>
</gene>
<keyword evidence="4" id="KW-1185">Reference proteome</keyword>
<evidence type="ECO:0000256" key="1">
    <source>
        <dbReference type="SAM" id="Coils"/>
    </source>
</evidence>
<evidence type="ECO:0000313" key="4">
    <source>
        <dbReference type="Proteomes" id="UP000887013"/>
    </source>
</evidence>
<accession>A0A8X6P9K0</accession>
<dbReference type="AlphaFoldDB" id="A0A8X6P9K0"/>
<proteinExistence type="predicted"/>
<dbReference type="Proteomes" id="UP000887013">
    <property type="component" value="Unassembled WGS sequence"/>
</dbReference>
<organism evidence="3 4">
    <name type="scientific">Nephila pilipes</name>
    <name type="common">Giant wood spider</name>
    <name type="synonym">Nephila maculata</name>
    <dbReference type="NCBI Taxonomy" id="299642"/>
    <lineage>
        <taxon>Eukaryota</taxon>
        <taxon>Metazoa</taxon>
        <taxon>Ecdysozoa</taxon>
        <taxon>Arthropoda</taxon>
        <taxon>Chelicerata</taxon>
        <taxon>Arachnida</taxon>
        <taxon>Araneae</taxon>
        <taxon>Araneomorphae</taxon>
        <taxon>Entelegynae</taxon>
        <taxon>Araneoidea</taxon>
        <taxon>Nephilidae</taxon>
        <taxon>Nephila</taxon>
    </lineage>
</organism>
<name>A0A8X6P9K0_NEPPI</name>